<evidence type="ECO:0000256" key="4">
    <source>
        <dbReference type="ARBA" id="ARBA00013208"/>
    </source>
</evidence>
<dbReference type="GO" id="GO:0004252">
    <property type="term" value="F:serine-type endopeptidase activity"/>
    <property type="evidence" value="ECO:0007669"/>
    <property type="project" value="InterPro"/>
</dbReference>
<gene>
    <name evidence="10" type="ORF">BZZ03_11220</name>
</gene>
<feature type="domain" description="Peptidase S26" evidence="9">
    <location>
        <begin position="5"/>
        <end position="149"/>
    </location>
</feature>
<dbReference type="AlphaFoldDB" id="A0A252CAF2"/>
<dbReference type="EC" id="3.4.21.89" evidence="4 8"/>
<dbReference type="PANTHER" id="PTHR43390:SF1">
    <property type="entry name" value="CHLOROPLAST PROCESSING PEPTIDASE"/>
    <property type="match status" value="1"/>
</dbReference>
<dbReference type="InterPro" id="IPR019758">
    <property type="entry name" value="Pept_S26A_signal_pept_1_CS"/>
</dbReference>
<dbReference type="PROSITE" id="PS00761">
    <property type="entry name" value="SPASE_I_3"/>
    <property type="match status" value="1"/>
</dbReference>
<dbReference type="PROSITE" id="PS00501">
    <property type="entry name" value="SPASE_I_1"/>
    <property type="match status" value="1"/>
</dbReference>
<evidence type="ECO:0000256" key="1">
    <source>
        <dbReference type="ARBA" id="ARBA00000677"/>
    </source>
</evidence>
<evidence type="ECO:0000313" key="11">
    <source>
        <dbReference type="Proteomes" id="UP000194606"/>
    </source>
</evidence>
<dbReference type="GO" id="GO:0009003">
    <property type="term" value="F:signal peptidase activity"/>
    <property type="evidence" value="ECO:0007669"/>
    <property type="project" value="UniProtKB-EC"/>
</dbReference>
<evidence type="ECO:0000256" key="8">
    <source>
        <dbReference type="RuleBase" id="RU362042"/>
    </source>
</evidence>
<evidence type="ECO:0000256" key="3">
    <source>
        <dbReference type="ARBA" id="ARBA00009370"/>
    </source>
</evidence>
<dbReference type="PRINTS" id="PR00727">
    <property type="entry name" value="LEADERPTASE"/>
</dbReference>
<dbReference type="Pfam" id="PF10502">
    <property type="entry name" value="Peptidase_S26"/>
    <property type="match status" value="1"/>
</dbReference>
<dbReference type="Gene3D" id="2.10.109.10">
    <property type="entry name" value="Umud Fragment, subunit A"/>
    <property type="match status" value="1"/>
</dbReference>
<dbReference type="NCBIfam" id="TIGR02227">
    <property type="entry name" value="sigpep_I_bact"/>
    <property type="match status" value="1"/>
</dbReference>
<comment type="catalytic activity">
    <reaction evidence="1 8">
        <text>Cleavage of hydrophobic, N-terminal signal or leader sequences from secreted and periplasmic proteins.</text>
        <dbReference type="EC" id="3.4.21.89"/>
    </reaction>
</comment>
<evidence type="ECO:0000313" key="10">
    <source>
        <dbReference type="EMBL" id="OUK02767.1"/>
    </source>
</evidence>
<evidence type="ECO:0000256" key="5">
    <source>
        <dbReference type="ARBA" id="ARBA00022670"/>
    </source>
</evidence>
<reference evidence="10 11" key="1">
    <citation type="submission" date="2017-02" db="EMBL/GenBank/DDBJ databases">
        <authorList>
            <person name="Peterson S.W."/>
        </authorList>
    </citation>
    <scope>NUCLEOTIDE SEQUENCE [LARGE SCALE GENOMIC DNA]</scope>
    <source>
        <strain evidence="10">159469</strain>
    </source>
</reference>
<accession>A0A252CAF2</accession>
<dbReference type="InterPro" id="IPR019533">
    <property type="entry name" value="Peptidase_S26"/>
</dbReference>
<dbReference type="PANTHER" id="PTHR43390">
    <property type="entry name" value="SIGNAL PEPTIDASE I"/>
    <property type="match status" value="1"/>
</dbReference>
<evidence type="ECO:0000256" key="2">
    <source>
        <dbReference type="ARBA" id="ARBA00004401"/>
    </source>
</evidence>
<organism evidence="10 11">
    <name type="scientific">Lactococcus petauri</name>
    <dbReference type="NCBI Taxonomy" id="1940789"/>
    <lineage>
        <taxon>Bacteria</taxon>
        <taxon>Bacillati</taxon>
        <taxon>Bacillota</taxon>
        <taxon>Bacilli</taxon>
        <taxon>Lactobacillales</taxon>
        <taxon>Streptococcaceae</taxon>
        <taxon>Lactococcus</taxon>
    </lineage>
</organism>
<dbReference type="GO" id="GO:0005886">
    <property type="term" value="C:plasma membrane"/>
    <property type="evidence" value="ECO:0007669"/>
    <property type="project" value="UniProtKB-SubCell"/>
</dbReference>
<dbReference type="Proteomes" id="UP000194606">
    <property type="component" value="Unassembled WGS sequence"/>
</dbReference>
<dbReference type="EMBL" id="MUIZ01000014">
    <property type="protein sequence ID" value="OUK02767.1"/>
    <property type="molecule type" value="Genomic_DNA"/>
</dbReference>
<proteinExistence type="inferred from homology"/>
<evidence type="ECO:0000256" key="6">
    <source>
        <dbReference type="ARBA" id="ARBA00022801"/>
    </source>
</evidence>
<comment type="subcellular location">
    <subcellularLocation>
        <location evidence="2">Cell membrane</location>
        <topology evidence="2">Single-pass type II membrane protein</topology>
    </subcellularLocation>
    <subcellularLocation>
        <location evidence="8">Membrane</location>
        <topology evidence="8">Single-pass type II membrane protein</topology>
    </subcellularLocation>
</comment>
<evidence type="ECO:0000259" key="9">
    <source>
        <dbReference type="Pfam" id="PF10502"/>
    </source>
</evidence>
<protein>
    <recommendedName>
        <fullName evidence="4 8">Signal peptidase I</fullName>
        <ecNumber evidence="4 8">3.4.21.89</ecNumber>
    </recommendedName>
</protein>
<sequence>MGSFLLMFFVVLGLSYFYSIGRVEGNSMNPTLNNRELIVTEKHPDKLKHSDIIVFEVPQLSNKEFVKRIIGLPGDTIYASQGNIYVNGEKVNNQYESQSTADFTLKEISGRATVPEDKLFVLGDNRSHSTDSRNFGFVEKTEVKGKVVMK</sequence>
<comment type="caution">
    <text evidence="10">The sequence shown here is derived from an EMBL/GenBank/DDBJ whole genome shotgun (WGS) entry which is preliminary data.</text>
</comment>
<feature type="active site" evidence="7">
    <location>
        <position position="27"/>
    </location>
</feature>
<evidence type="ECO:0000256" key="7">
    <source>
        <dbReference type="PIRSR" id="PIRSR600223-1"/>
    </source>
</evidence>
<dbReference type="InterPro" id="IPR019756">
    <property type="entry name" value="Pept_S26A_signal_pept_1_Ser-AS"/>
</dbReference>
<dbReference type="GO" id="GO:0006465">
    <property type="term" value="P:signal peptide processing"/>
    <property type="evidence" value="ECO:0007669"/>
    <property type="project" value="InterPro"/>
</dbReference>
<comment type="similarity">
    <text evidence="3 8">Belongs to the peptidase S26 family.</text>
</comment>
<keyword evidence="5 8" id="KW-0645">Protease</keyword>
<dbReference type="CDD" id="cd06530">
    <property type="entry name" value="S26_SPase_I"/>
    <property type="match status" value="1"/>
</dbReference>
<name>A0A252CAF2_9LACT</name>
<feature type="active site" evidence="7">
    <location>
        <position position="67"/>
    </location>
</feature>
<keyword evidence="6 8" id="KW-0378">Hydrolase</keyword>
<dbReference type="InterPro" id="IPR000223">
    <property type="entry name" value="Pept_S26A_signal_pept_1"/>
</dbReference>
<dbReference type="SUPFAM" id="SSF51306">
    <property type="entry name" value="LexA/Signal peptidase"/>
    <property type="match status" value="1"/>
</dbReference>
<dbReference type="InterPro" id="IPR036286">
    <property type="entry name" value="LexA/Signal_pep-like_sf"/>
</dbReference>